<dbReference type="InterPro" id="IPR050540">
    <property type="entry name" value="F-actin_Monoox_Mical"/>
</dbReference>
<keyword evidence="2" id="KW-0175">Coiled coil</keyword>
<feature type="region of interest" description="Disordered" evidence="4">
    <location>
        <begin position="451"/>
        <end position="470"/>
    </location>
</feature>
<evidence type="ECO:0000313" key="6">
    <source>
        <dbReference type="Proteomes" id="UP000515145"/>
    </source>
</evidence>
<feature type="compositionally biased region" description="Low complexity" evidence="4">
    <location>
        <begin position="351"/>
        <end position="360"/>
    </location>
</feature>
<feature type="region of interest" description="Disordered" evidence="4">
    <location>
        <begin position="524"/>
        <end position="547"/>
    </location>
</feature>
<feature type="region of interest" description="Disordered" evidence="4">
    <location>
        <begin position="191"/>
        <end position="445"/>
    </location>
</feature>
<dbReference type="InterPro" id="IPR036872">
    <property type="entry name" value="CH_dom_sf"/>
</dbReference>
<dbReference type="Gene3D" id="1.10.418.10">
    <property type="entry name" value="Calponin-like domain"/>
    <property type="match status" value="1"/>
</dbReference>
<dbReference type="Proteomes" id="UP000515145">
    <property type="component" value="Chromosome 14"/>
</dbReference>
<dbReference type="Pfam" id="PF00307">
    <property type="entry name" value="CH"/>
    <property type="match status" value="1"/>
</dbReference>
<feature type="domain" description="Calponin-homology (CH)" evidence="5">
    <location>
        <begin position="554"/>
        <end position="661"/>
    </location>
</feature>
<feature type="compositionally biased region" description="Polar residues" evidence="4">
    <location>
        <begin position="119"/>
        <end position="140"/>
    </location>
</feature>
<dbReference type="SUPFAM" id="SSF47576">
    <property type="entry name" value="Calponin-homology domain, CH-domain"/>
    <property type="match status" value="1"/>
</dbReference>
<accession>A0A6P7JK68</accession>
<gene>
    <name evidence="7" type="primary">LOC114446111</name>
</gene>
<dbReference type="FunFam" id="1.10.418.10:FF:000009">
    <property type="entry name" value="smoothelin isoform X2"/>
    <property type="match status" value="1"/>
</dbReference>
<dbReference type="OrthoDB" id="21607at2759"/>
<dbReference type="PANTHER" id="PTHR23167:SF37">
    <property type="entry name" value="SMOOTHELIN-LIKE PROTEIN 2"/>
    <property type="match status" value="1"/>
</dbReference>
<feature type="compositionally biased region" description="Basic and acidic residues" evidence="4">
    <location>
        <begin position="88"/>
        <end position="109"/>
    </location>
</feature>
<sequence>MDEASEGVKEAMVNEALVEFKATLQAAISEVHVDVSAFKQRIEHRMEDLCNSNGPLAEAVTRLQEENQQLRAKLEALSHLVEGLTGMKIERSPTDVRGKSKRESIENGHVEIQSKAQEDQSGLSNSGRSENNQSIQSTYAEPSGSSGGSSHAAAPSYTPAPPPWRTKRHAEINGNDAKGEKDVTATHVQNDHQQHENASVDSDVAQTAEPALQLHQPLTAITKPSPESSAMESCCGPDQEEPGPHLPLTAMTKASTDAPAVPPSPVSVAKAAKETPLKPAESPATCDADEPQPHHPVTAMTTKPSSEDALAAKPAQSTCPAPKAAGHCAAGEPGDYPFMRGAAKEARSQDNQDQSSSVSQPLPHLPLTAVTRTSSEASKSDQSPAPALNPSVPESPTIKRGEYPFRRDISEPKPHLPLAAVPKPNTDSLSSPSLSASQEPAVKPGEYPFKRVPVLKTPSPSLKRSVSFPQPAEKLLPSKSIIKSGFSPNLDKRTNKPTGVEFKQDLMKSQTLPRSNGAQAKRALFERMNSEPVKPKDSKPKLKRSQSFGVSSASGIKQILLEWCRSKTIGYQNIDIQNFSSSWSDGMAFCALVHSFFPLEFDYNTLNPANHKHNLELAFTTAEEQADCLRLIEVEDMMEMGGKPDPMCVFTYVQSLYNHLKKFE</sequence>
<feature type="compositionally biased region" description="Basic and acidic residues" evidence="4">
    <location>
        <begin position="524"/>
        <end position="540"/>
    </location>
</feature>
<feature type="compositionally biased region" description="Low complexity" evidence="4">
    <location>
        <begin position="142"/>
        <end position="157"/>
    </location>
</feature>
<dbReference type="PANTHER" id="PTHR23167">
    <property type="entry name" value="CALPONIN HOMOLOGY DOMAIN-CONTAINING PROTEIN DDB_G0272472-RELATED"/>
    <property type="match status" value="1"/>
</dbReference>
<proteinExistence type="inferred from homology"/>
<evidence type="ECO:0000313" key="7">
    <source>
        <dbReference type="RefSeq" id="XP_028277349.1"/>
    </source>
</evidence>
<evidence type="ECO:0000259" key="5">
    <source>
        <dbReference type="PROSITE" id="PS50021"/>
    </source>
</evidence>
<keyword evidence="1" id="KW-0597">Phosphoprotein</keyword>
<dbReference type="AlphaFoldDB" id="A0A6P7JK68"/>
<feature type="compositionally biased region" description="Polar residues" evidence="4">
    <location>
        <begin position="458"/>
        <end position="468"/>
    </location>
</feature>
<feature type="compositionally biased region" description="Polar residues" evidence="4">
    <location>
        <begin position="370"/>
        <end position="383"/>
    </location>
</feature>
<organism evidence="6 7">
    <name type="scientific">Parambassis ranga</name>
    <name type="common">Indian glassy fish</name>
    <dbReference type="NCBI Taxonomy" id="210632"/>
    <lineage>
        <taxon>Eukaryota</taxon>
        <taxon>Metazoa</taxon>
        <taxon>Chordata</taxon>
        <taxon>Craniata</taxon>
        <taxon>Vertebrata</taxon>
        <taxon>Euteleostomi</taxon>
        <taxon>Actinopterygii</taxon>
        <taxon>Neopterygii</taxon>
        <taxon>Teleostei</taxon>
        <taxon>Neoteleostei</taxon>
        <taxon>Acanthomorphata</taxon>
        <taxon>Ovalentaria</taxon>
        <taxon>Ambassidae</taxon>
        <taxon>Parambassis</taxon>
    </lineage>
</organism>
<dbReference type="RefSeq" id="XP_028277349.1">
    <property type="nucleotide sequence ID" value="XM_028421548.1"/>
</dbReference>
<dbReference type="SMART" id="SM00033">
    <property type="entry name" value="CH"/>
    <property type="match status" value="1"/>
</dbReference>
<protein>
    <submittedName>
        <fullName evidence="7">Microtubule-associated protein 4-like</fullName>
    </submittedName>
</protein>
<feature type="region of interest" description="Disordered" evidence="4">
    <location>
        <begin position="88"/>
        <end position="170"/>
    </location>
</feature>
<dbReference type="InterPro" id="IPR001715">
    <property type="entry name" value="CH_dom"/>
</dbReference>
<keyword evidence="6" id="KW-1185">Reference proteome</keyword>
<dbReference type="InParanoid" id="A0A6P7JK68"/>
<evidence type="ECO:0000256" key="2">
    <source>
        <dbReference type="ARBA" id="ARBA00023054"/>
    </source>
</evidence>
<comment type="similarity">
    <text evidence="3">Belongs to the smoothelin family.</text>
</comment>
<evidence type="ECO:0000256" key="1">
    <source>
        <dbReference type="ARBA" id="ARBA00022553"/>
    </source>
</evidence>
<evidence type="ECO:0000256" key="3">
    <source>
        <dbReference type="ARBA" id="ARBA00061655"/>
    </source>
</evidence>
<evidence type="ECO:0000256" key="4">
    <source>
        <dbReference type="SAM" id="MobiDB-lite"/>
    </source>
</evidence>
<reference evidence="7" key="1">
    <citation type="submission" date="2025-08" db="UniProtKB">
        <authorList>
            <consortium name="RefSeq"/>
        </authorList>
    </citation>
    <scope>IDENTIFICATION</scope>
</reference>
<dbReference type="GeneID" id="114446111"/>
<dbReference type="PROSITE" id="PS50021">
    <property type="entry name" value="CH"/>
    <property type="match status" value="1"/>
</dbReference>
<name>A0A6P7JK68_9TELE</name>
<feature type="compositionally biased region" description="Basic and acidic residues" evidence="4">
    <location>
        <begin position="397"/>
        <end position="414"/>
    </location>
</feature>
<feature type="compositionally biased region" description="Low complexity" evidence="4">
    <location>
        <begin position="428"/>
        <end position="437"/>
    </location>
</feature>